<proteinExistence type="predicted"/>
<comment type="caution">
    <text evidence="2">The sequence shown here is derived from an EMBL/GenBank/DDBJ whole genome shotgun (WGS) entry which is preliminary data.</text>
</comment>
<evidence type="ECO:0000256" key="1">
    <source>
        <dbReference type="SAM" id="MobiDB-lite"/>
    </source>
</evidence>
<protein>
    <submittedName>
        <fullName evidence="2">Uncharacterized protein</fullName>
    </submittedName>
</protein>
<dbReference type="Proteomes" id="UP000479710">
    <property type="component" value="Unassembled WGS sequence"/>
</dbReference>
<name>A0A6G1EB37_9ORYZ</name>
<sequence length="240" mass="25341">MASSDLGRLEKRNEAPTTMSSSGRQATTVEKGVGLRVDGDVGDDGAWRWGGGTDGGATATDGVGRRGVAKGSLPIYETPEEKGRKATGGRQRQAVAEDSQTTATATASDGYGLWGSGRAGARRGKRENEARESHLRAQGGGIVVEEAILEREWARLSRRRGSDVPRNAAGVGAWDADRVRGSARRLQGSGGQDGAGRASEAEGRGGGGGLALAAACWRPKSRERRREDEQEGRTQKRREK</sequence>
<reference evidence="2 3" key="1">
    <citation type="submission" date="2019-11" db="EMBL/GenBank/DDBJ databases">
        <title>Whole genome sequence of Oryza granulata.</title>
        <authorList>
            <person name="Li W."/>
        </authorList>
    </citation>
    <scope>NUCLEOTIDE SEQUENCE [LARGE SCALE GENOMIC DNA]</scope>
    <source>
        <strain evidence="3">cv. Menghai</strain>
        <tissue evidence="2">Leaf</tissue>
    </source>
</reference>
<feature type="compositionally biased region" description="Polar residues" evidence="1">
    <location>
        <begin position="15"/>
        <end position="28"/>
    </location>
</feature>
<dbReference type="AlphaFoldDB" id="A0A6G1EB37"/>
<keyword evidence="3" id="KW-1185">Reference proteome</keyword>
<feature type="compositionally biased region" description="Basic and acidic residues" evidence="1">
    <location>
        <begin position="126"/>
        <end position="135"/>
    </location>
</feature>
<accession>A0A6G1EB37</accession>
<feature type="region of interest" description="Disordered" evidence="1">
    <location>
        <begin position="156"/>
        <end position="240"/>
    </location>
</feature>
<organism evidence="2 3">
    <name type="scientific">Oryza meyeriana var. granulata</name>
    <dbReference type="NCBI Taxonomy" id="110450"/>
    <lineage>
        <taxon>Eukaryota</taxon>
        <taxon>Viridiplantae</taxon>
        <taxon>Streptophyta</taxon>
        <taxon>Embryophyta</taxon>
        <taxon>Tracheophyta</taxon>
        <taxon>Spermatophyta</taxon>
        <taxon>Magnoliopsida</taxon>
        <taxon>Liliopsida</taxon>
        <taxon>Poales</taxon>
        <taxon>Poaceae</taxon>
        <taxon>BOP clade</taxon>
        <taxon>Oryzoideae</taxon>
        <taxon>Oryzeae</taxon>
        <taxon>Oryzinae</taxon>
        <taxon>Oryza</taxon>
        <taxon>Oryza meyeriana</taxon>
    </lineage>
</organism>
<feature type="region of interest" description="Disordered" evidence="1">
    <location>
        <begin position="1"/>
        <end position="136"/>
    </location>
</feature>
<evidence type="ECO:0000313" key="3">
    <source>
        <dbReference type="Proteomes" id="UP000479710"/>
    </source>
</evidence>
<gene>
    <name evidence="2" type="ORF">E2562_020644</name>
</gene>
<dbReference type="EMBL" id="SPHZ02000004">
    <property type="protein sequence ID" value="KAF0921957.1"/>
    <property type="molecule type" value="Genomic_DNA"/>
</dbReference>
<feature type="compositionally biased region" description="Basic and acidic residues" evidence="1">
    <location>
        <begin position="224"/>
        <end position="234"/>
    </location>
</feature>
<evidence type="ECO:0000313" key="2">
    <source>
        <dbReference type="EMBL" id="KAF0921957.1"/>
    </source>
</evidence>